<dbReference type="EMBL" id="JBHMAG010000004">
    <property type="protein sequence ID" value="MFB9751029.1"/>
    <property type="molecule type" value="Genomic_DNA"/>
</dbReference>
<gene>
    <name evidence="1" type="ORF">ACFFNY_05535</name>
</gene>
<keyword evidence="2" id="KW-1185">Reference proteome</keyword>
<name>A0ABV5VRX2_9BACL</name>
<organism evidence="1 2">
    <name type="scientific">Paenibacillus hodogayensis</name>
    <dbReference type="NCBI Taxonomy" id="279208"/>
    <lineage>
        <taxon>Bacteria</taxon>
        <taxon>Bacillati</taxon>
        <taxon>Bacillota</taxon>
        <taxon>Bacilli</taxon>
        <taxon>Bacillales</taxon>
        <taxon>Paenibacillaceae</taxon>
        <taxon>Paenibacillus</taxon>
    </lineage>
</organism>
<dbReference type="Proteomes" id="UP001589619">
    <property type="component" value="Unassembled WGS sequence"/>
</dbReference>
<accession>A0ABV5VRX2</accession>
<evidence type="ECO:0000313" key="1">
    <source>
        <dbReference type="EMBL" id="MFB9751029.1"/>
    </source>
</evidence>
<dbReference type="RefSeq" id="WP_344905690.1">
    <property type="nucleotide sequence ID" value="NZ_BAAAYO010000002.1"/>
</dbReference>
<comment type="caution">
    <text evidence="1">The sequence shown here is derived from an EMBL/GenBank/DDBJ whole genome shotgun (WGS) entry which is preliminary data.</text>
</comment>
<sequence>MSVFHGATTSMSVYGAYTKPSKALQIVEVYSRDRRGANKSDSG</sequence>
<proteinExistence type="predicted"/>
<reference evidence="1 2" key="1">
    <citation type="submission" date="2024-09" db="EMBL/GenBank/DDBJ databases">
        <authorList>
            <person name="Sun Q."/>
            <person name="Mori K."/>
        </authorList>
    </citation>
    <scope>NUCLEOTIDE SEQUENCE [LARGE SCALE GENOMIC DNA]</scope>
    <source>
        <strain evidence="1 2">JCM 12520</strain>
    </source>
</reference>
<evidence type="ECO:0000313" key="2">
    <source>
        <dbReference type="Proteomes" id="UP001589619"/>
    </source>
</evidence>
<protein>
    <submittedName>
        <fullName evidence="1">Uncharacterized protein</fullName>
    </submittedName>
</protein>